<comment type="caution">
    <text evidence="3">The sequence shown here is derived from an EMBL/GenBank/DDBJ whole genome shotgun (WGS) entry which is preliminary data.</text>
</comment>
<dbReference type="OrthoDB" id="5348911at2"/>
<protein>
    <submittedName>
        <fullName evidence="3">ABC transporter substrate-binding protein</fullName>
    </submittedName>
</protein>
<evidence type="ECO:0000313" key="3">
    <source>
        <dbReference type="EMBL" id="PMR78877.1"/>
    </source>
</evidence>
<dbReference type="Gene3D" id="3.40.190.10">
    <property type="entry name" value="Periplasmic binding protein-like II"/>
    <property type="match status" value="2"/>
</dbReference>
<dbReference type="InterPro" id="IPR015168">
    <property type="entry name" value="SsuA/THI5"/>
</dbReference>
<evidence type="ECO:0000259" key="2">
    <source>
        <dbReference type="Pfam" id="PF09084"/>
    </source>
</evidence>
<reference evidence="3 4" key="1">
    <citation type="submission" date="2018-01" db="EMBL/GenBank/DDBJ databases">
        <title>Halomonas endophytica sp. nov., isolated from storage liquid in the stems of Populus euphratica.</title>
        <authorList>
            <person name="Chen C."/>
        </authorList>
    </citation>
    <scope>NUCLEOTIDE SEQUENCE [LARGE SCALE GENOMIC DNA]</scope>
    <source>
        <strain evidence="3 4">BZ-SZ-XJ27</strain>
    </source>
</reference>
<name>A0A2N7UEL5_9GAMM</name>
<feature type="region of interest" description="Disordered" evidence="1">
    <location>
        <begin position="83"/>
        <end position="123"/>
    </location>
</feature>
<accession>A0A2N7UEL5</accession>
<gene>
    <name evidence="3" type="ORF">C1H70_14025</name>
</gene>
<dbReference type="GO" id="GO:0009228">
    <property type="term" value="P:thiamine biosynthetic process"/>
    <property type="evidence" value="ECO:0007669"/>
    <property type="project" value="InterPro"/>
</dbReference>
<keyword evidence="4" id="KW-1185">Reference proteome</keyword>
<dbReference type="Pfam" id="PF09084">
    <property type="entry name" value="NMT1"/>
    <property type="match status" value="1"/>
</dbReference>
<dbReference type="AlphaFoldDB" id="A0A2N7UEL5"/>
<feature type="domain" description="SsuA/THI5-like" evidence="2">
    <location>
        <begin position="139"/>
        <end position="352"/>
    </location>
</feature>
<organism evidence="3 4">
    <name type="scientific">Halomonas urumqiensis</name>
    <dbReference type="NCBI Taxonomy" id="1684789"/>
    <lineage>
        <taxon>Bacteria</taxon>
        <taxon>Pseudomonadati</taxon>
        <taxon>Pseudomonadota</taxon>
        <taxon>Gammaproteobacteria</taxon>
        <taxon>Oceanospirillales</taxon>
        <taxon>Halomonadaceae</taxon>
        <taxon>Halomonas</taxon>
    </lineage>
</organism>
<dbReference type="SUPFAM" id="SSF53850">
    <property type="entry name" value="Periplasmic binding protein-like II"/>
    <property type="match status" value="1"/>
</dbReference>
<evidence type="ECO:0000256" key="1">
    <source>
        <dbReference type="SAM" id="MobiDB-lite"/>
    </source>
</evidence>
<dbReference type="EMBL" id="PNRG01000032">
    <property type="protein sequence ID" value="PMR78877.1"/>
    <property type="molecule type" value="Genomic_DNA"/>
</dbReference>
<dbReference type="PANTHER" id="PTHR31528:SF3">
    <property type="entry name" value="THIAMINE BIOSYNTHESIS PROTEIN HI_0357-RELATED"/>
    <property type="match status" value="1"/>
</dbReference>
<dbReference type="Proteomes" id="UP000235547">
    <property type="component" value="Unassembled WGS sequence"/>
</dbReference>
<dbReference type="PANTHER" id="PTHR31528">
    <property type="entry name" value="4-AMINO-5-HYDROXYMETHYL-2-METHYLPYRIMIDINE PHOSPHATE SYNTHASE THI11-RELATED"/>
    <property type="match status" value="1"/>
</dbReference>
<evidence type="ECO:0000313" key="4">
    <source>
        <dbReference type="Proteomes" id="UP000235547"/>
    </source>
</evidence>
<feature type="compositionally biased region" description="Low complexity" evidence="1">
    <location>
        <begin position="106"/>
        <end position="116"/>
    </location>
</feature>
<proteinExistence type="predicted"/>
<sequence length="420" mass="45819">MSLPPECPMSIVASRLPYQGAVIYWLAFVALLAPSLAWADNEPLEAPPMVEPTKQYAPLGTEVMVPFMDSQLLEVFELSQTVEDPLTSTRPSEQEDPSGAVDASEPAPDVPSVSVTPPAPLPPPPATRLEVMLDWYPGPQHAALLLARGSEALERYGLELTLTTPADPNVPLTLLSAGRVDLALTRQPLLHLLVDRGQPLVRVATLVGTPLSGLLLSNENGLLSIAQMAGKRIGYADEDSRDILLAEMLEPHGISLEDITLRDVHFGLASALVEDKVDGVIGGMRLQLPRQVNDQGVATQLLKAEDFGVPSHEGLILVTNRDRLKSNHEAIRRLVDTLEELTAWIIEHPDAAWERLVEVEPALDTPTNRATWMPTLLRLSTRPAAVDHGRYAEFEAYLLDAGRITTLTPVERLAIDPRMP</sequence>
<dbReference type="InterPro" id="IPR027939">
    <property type="entry name" value="NMT1/THI5"/>
</dbReference>